<sequence length="50" mass="5475">MVCFVIGIGNEWRSGGMCGTTYWITPVWHEALDVPLAMVVLVHLGTVEVS</sequence>
<organism evidence="1 2">
    <name type="scientific">Linum tenue</name>
    <dbReference type="NCBI Taxonomy" id="586396"/>
    <lineage>
        <taxon>Eukaryota</taxon>
        <taxon>Viridiplantae</taxon>
        <taxon>Streptophyta</taxon>
        <taxon>Embryophyta</taxon>
        <taxon>Tracheophyta</taxon>
        <taxon>Spermatophyta</taxon>
        <taxon>Magnoliopsida</taxon>
        <taxon>eudicotyledons</taxon>
        <taxon>Gunneridae</taxon>
        <taxon>Pentapetalae</taxon>
        <taxon>rosids</taxon>
        <taxon>fabids</taxon>
        <taxon>Malpighiales</taxon>
        <taxon>Linaceae</taxon>
        <taxon>Linum</taxon>
    </lineage>
</organism>
<dbReference type="EMBL" id="CAMGYJ010000002">
    <property type="protein sequence ID" value="CAI0376548.1"/>
    <property type="molecule type" value="Genomic_DNA"/>
</dbReference>
<accession>A0AAV0GW22</accession>
<dbReference type="Proteomes" id="UP001154282">
    <property type="component" value="Unassembled WGS sequence"/>
</dbReference>
<reference evidence="1" key="1">
    <citation type="submission" date="2022-08" db="EMBL/GenBank/DDBJ databases">
        <authorList>
            <person name="Gutierrez-Valencia J."/>
        </authorList>
    </citation>
    <scope>NUCLEOTIDE SEQUENCE</scope>
</reference>
<name>A0AAV0GW22_9ROSI</name>
<dbReference type="AlphaFoldDB" id="A0AAV0GW22"/>
<evidence type="ECO:0000313" key="2">
    <source>
        <dbReference type="Proteomes" id="UP001154282"/>
    </source>
</evidence>
<proteinExistence type="predicted"/>
<gene>
    <name evidence="1" type="ORF">LITE_LOCUS1067</name>
</gene>
<keyword evidence="2" id="KW-1185">Reference proteome</keyword>
<protein>
    <submittedName>
        <fullName evidence="1">Uncharacterized protein</fullName>
    </submittedName>
</protein>
<evidence type="ECO:0000313" key="1">
    <source>
        <dbReference type="EMBL" id="CAI0376548.1"/>
    </source>
</evidence>
<comment type="caution">
    <text evidence="1">The sequence shown here is derived from an EMBL/GenBank/DDBJ whole genome shotgun (WGS) entry which is preliminary data.</text>
</comment>